<dbReference type="Pfam" id="PF04655">
    <property type="entry name" value="APH_6_hur"/>
    <property type="match status" value="1"/>
</dbReference>
<keyword evidence="2" id="KW-1185">Reference proteome</keyword>
<evidence type="ECO:0000313" key="1">
    <source>
        <dbReference type="EMBL" id="MEQ3539814.1"/>
    </source>
</evidence>
<accession>A0ABV1JV33</accession>
<dbReference type="EMBL" id="JBEDNP010000007">
    <property type="protein sequence ID" value="MEQ3539814.1"/>
    <property type="molecule type" value="Genomic_DNA"/>
</dbReference>
<sequence length="297" mass="31262">MHRDELADTVVRVWGDRGAAWLAGLGPLLAGLAAELGLEPGPALPQTYHAVRAATCADGTPAVLKAGVPDGHLDAEIAALRAWAGNGAVRLLWADPDRGALLLERARPGTELTVLPDDDAVDVVGGLLARLHTAPVPPGVDHVAVERAAFDAHLARPDAVLPRPLVERAASLWTQLCGSAEREVLLHGDLHQHNVLAATREPWLAIDPHGRAGDPGYDCGQLLYNPLDADPAELARRAPDRLERLADAVGIGWDRAVAWGFAVCVLSEVWDADGDAGWDGPGPALAVARRLAPLVAE</sequence>
<name>A0ABV1JV33_9PSEU</name>
<evidence type="ECO:0000313" key="2">
    <source>
        <dbReference type="Proteomes" id="UP001464923"/>
    </source>
</evidence>
<dbReference type="Gene3D" id="3.90.1200.10">
    <property type="match status" value="1"/>
</dbReference>
<proteinExistence type="predicted"/>
<dbReference type="RefSeq" id="WP_345650961.1">
    <property type="nucleotide sequence ID" value="NZ_BAABLY010000071.1"/>
</dbReference>
<organism evidence="1 2">
    <name type="scientific">Pseudonocardia tropica</name>
    <dbReference type="NCBI Taxonomy" id="681289"/>
    <lineage>
        <taxon>Bacteria</taxon>
        <taxon>Bacillati</taxon>
        <taxon>Actinomycetota</taxon>
        <taxon>Actinomycetes</taxon>
        <taxon>Pseudonocardiales</taxon>
        <taxon>Pseudonocardiaceae</taxon>
        <taxon>Pseudonocardia</taxon>
    </lineage>
</organism>
<protein>
    <submittedName>
        <fullName evidence="1">Aminoglycoside phosphotransferase family protein</fullName>
    </submittedName>
</protein>
<dbReference type="SUPFAM" id="SSF56112">
    <property type="entry name" value="Protein kinase-like (PK-like)"/>
    <property type="match status" value="1"/>
</dbReference>
<dbReference type="Proteomes" id="UP001464923">
    <property type="component" value="Unassembled WGS sequence"/>
</dbReference>
<dbReference type="InterPro" id="IPR006748">
    <property type="entry name" value="NH2Glyco/OHUrea_AB-resist_kin"/>
</dbReference>
<comment type="caution">
    <text evidence="1">The sequence shown here is derived from an EMBL/GenBank/DDBJ whole genome shotgun (WGS) entry which is preliminary data.</text>
</comment>
<gene>
    <name evidence="1" type="ORF">WHI96_13375</name>
</gene>
<dbReference type="InterPro" id="IPR011009">
    <property type="entry name" value="Kinase-like_dom_sf"/>
</dbReference>
<reference evidence="1 2" key="1">
    <citation type="submission" date="2024-03" db="EMBL/GenBank/DDBJ databases">
        <title>Draft genome sequence of Pseudonocardia tropica JCM 19149.</title>
        <authorList>
            <person name="Butdee W."/>
            <person name="Duangmal K."/>
        </authorList>
    </citation>
    <scope>NUCLEOTIDE SEQUENCE [LARGE SCALE GENOMIC DNA]</scope>
    <source>
        <strain evidence="1 2">JCM 19149</strain>
    </source>
</reference>